<keyword evidence="4" id="KW-0479">Metal-binding</keyword>
<feature type="domain" description="2Fe-2S ferredoxin-type" evidence="10">
    <location>
        <begin position="268"/>
        <end position="359"/>
    </location>
</feature>
<dbReference type="CDD" id="cd06214">
    <property type="entry name" value="PA_degradation_oxidoreductase_like"/>
    <property type="match status" value="1"/>
</dbReference>
<dbReference type="Proteomes" id="UP000037660">
    <property type="component" value="Unassembled WGS sequence"/>
</dbReference>
<dbReference type="PANTHER" id="PTHR47354:SF8">
    <property type="entry name" value="1,2-PHENYLACETYL-COA EPOXIDASE, SUBUNIT E"/>
    <property type="match status" value="1"/>
</dbReference>
<evidence type="ECO:0000256" key="1">
    <source>
        <dbReference type="ARBA" id="ARBA00001974"/>
    </source>
</evidence>
<dbReference type="Gene3D" id="2.40.30.10">
    <property type="entry name" value="Translation factors"/>
    <property type="match status" value="1"/>
</dbReference>
<evidence type="ECO:0000259" key="10">
    <source>
        <dbReference type="PROSITE" id="PS51085"/>
    </source>
</evidence>
<accession>A0A0K8NWT7</accession>
<dbReference type="InterPro" id="IPR039261">
    <property type="entry name" value="FNR_nucleotide-bd"/>
</dbReference>
<reference evidence="13" key="1">
    <citation type="submission" date="2015-07" db="EMBL/GenBank/DDBJ databases">
        <title>Discovery of a poly(ethylene terephthalate assimilation.</title>
        <authorList>
            <person name="Yoshida S."/>
            <person name="Hiraga K."/>
            <person name="Takehana T."/>
            <person name="Taniguchi I."/>
            <person name="Yamaji H."/>
            <person name="Maeda Y."/>
            <person name="Toyohara K."/>
            <person name="Miyamoto K."/>
            <person name="Kimura Y."/>
            <person name="Oda K."/>
        </authorList>
    </citation>
    <scope>NUCLEOTIDE SEQUENCE [LARGE SCALE GENOMIC DNA]</scope>
    <source>
        <strain evidence="13">NBRC 110686 / TISTR 2288 / 201-F6</strain>
    </source>
</reference>
<dbReference type="InterPro" id="IPR017938">
    <property type="entry name" value="Riboflavin_synthase-like_b-brl"/>
</dbReference>
<comment type="cofactor">
    <cofactor evidence="1">
        <name>FAD</name>
        <dbReference type="ChEBI" id="CHEBI:57692"/>
    </cofactor>
</comment>
<keyword evidence="7" id="KW-0408">Iron</keyword>
<dbReference type="RefSeq" id="WP_054018848.1">
    <property type="nucleotide sequence ID" value="NZ_BBYR01000009.1"/>
</dbReference>
<dbReference type="PRINTS" id="PR00410">
    <property type="entry name" value="PHEHYDRXLASE"/>
</dbReference>
<dbReference type="PRINTS" id="PR00371">
    <property type="entry name" value="FPNCR"/>
</dbReference>
<dbReference type="AlphaFoldDB" id="A0A0K8NWT7"/>
<dbReference type="OrthoDB" id="9796486at2"/>
<dbReference type="PROSITE" id="PS00197">
    <property type="entry name" value="2FE2S_FER_1"/>
    <property type="match status" value="1"/>
</dbReference>
<evidence type="ECO:0000256" key="4">
    <source>
        <dbReference type="ARBA" id="ARBA00022723"/>
    </source>
</evidence>
<organism evidence="12 13">
    <name type="scientific">Piscinibacter sakaiensis</name>
    <name type="common">Ideonella sakaiensis</name>
    <dbReference type="NCBI Taxonomy" id="1547922"/>
    <lineage>
        <taxon>Bacteria</taxon>
        <taxon>Pseudomonadati</taxon>
        <taxon>Pseudomonadota</taxon>
        <taxon>Betaproteobacteria</taxon>
        <taxon>Burkholderiales</taxon>
        <taxon>Sphaerotilaceae</taxon>
        <taxon>Piscinibacter</taxon>
    </lineage>
</organism>
<dbReference type="GO" id="GO:0016491">
    <property type="term" value="F:oxidoreductase activity"/>
    <property type="evidence" value="ECO:0007669"/>
    <property type="project" value="UniProtKB-KW"/>
</dbReference>
<dbReference type="InterPro" id="IPR001041">
    <property type="entry name" value="2Fe-2S_ferredoxin-type"/>
</dbReference>
<dbReference type="InterPro" id="IPR001709">
    <property type="entry name" value="Flavoprot_Pyr_Nucl_cyt_Rdtase"/>
</dbReference>
<dbReference type="GO" id="GO:0050660">
    <property type="term" value="F:flavin adenine dinucleotide binding"/>
    <property type="evidence" value="ECO:0007669"/>
    <property type="project" value="TreeGrafter"/>
</dbReference>
<name>A0A0K8NWT7_PISS1</name>
<evidence type="ECO:0000256" key="2">
    <source>
        <dbReference type="ARBA" id="ARBA00022630"/>
    </source>
</evidence>
<dbReference type="InterPro" id="IPR017927">
    <property type="entry name" value="FAD-bd_FR_type"/>
</dbReference>
<dbReference type="SUPFAM" id="SSF63380">
    <property type="entry name" value="Riboflavin synthase domain-like"/>
    <property type="match status" value="1"/>
</dbReference>
<dbReference type="SUPFAM" id="SSF54292">
    <property type="entry name" value="2Fe-2S ferredoxin-like"/>
    <property type="match status" value="1"/>
</dbReference>
<feature type="domain" description="FAD-binding FR-type" evidence="11">
    <location>
        <begin position="3"/>
        <end position="109"/>
    </location>
</feature>
<dbReference type="Gene3D" id="3.40.50.80">
    <property type="entry name" value="Nucleotide-binding domain of ferredoxin-NADP reductase (FNR) module"/>
    <property type="match status" value="1"/>
</dbReference>
<dbReference type="STRING" id="1547922.ISF6_5452"/>
<protein>
    <submittedName>
        <fullName evidence="12">Phenylacetate-CoA oxygenase/reductase, PaaK subunit</fullName>
    </submittedName>
</protein>
<comment type="caution">
    <text evidence="12">The sequence shown here is derived from an EMBL/GenBank/DDBJ whole genome shotgun (WGS) entry which is preliminary data.</text>
</comment>
<evidence type="ECO:0000256" key="9">
    <source>
        <dbReference type="ARBA" id="ARBA00034078"/>
    </source>
</evidence>
<dbReference type="InterPro" id="IPR001433">
    <property type="entry name" value="OxRdtase_FAD/NAD-bd"/>
</dbReference>
<gene>
    <name evidence="12" type="ORF">ISF6_5452</name>
</gene>
<keyword evidence="5" id="KW-0274">FAD</keyword>
<evidence type="ECO:0000256" key="8">
    <source>
        <dbReference type="ARBA" id="ARBA00023014"/>
    </source>
</evidence>
<reference evidence="12 13" key="2">
    <citation type="journal article" date="2016" name="Science">
        <title>A bacterium that degrades and assimilates poly(ethylene terephthalate).</title>
        <authorList>
            <person name="Yoshida S."/>
            <person name="Hiraga K."/>
            <person name="Takehana T."/>
            <person name="Taniguchi I."/>
            <person name="Yamaji H."/>
            <person name="Maeda Y."/>
            <person name="Toyohara K."/>
            <person name="Miyamoto K."/>
            <person name="Kimura Y."/>
            <person name="Oda K."/>
        </authorList>
    </citation>
    <scope>NUCLEOTIDE SEQUENCE [LARGE SCALE GENOMIC DNA]</scope>
    <source>
        <strain evidence="13">NBRC 110686 / TISTR 2288 / 201-F6</strain>
    </source>
</reference>
<proteinExistence type="predicted"/>
<dbReference type="GO" id="GO:0046872">
    <property type="term" value="F:metal ion binding"/>
    <property type="evidence" value="ECO:0007669"/>
    <property type="project" value="UniProtKB-KW"/>
</dbReference>
<dbReference type="InterPro" id="IPR050415">
    <property type="entry name" value="MRET"/>
</dbReference>
<keyword evidence="3" id="KW-0001">2Fe-2S</keyword>
<dbReference type="InterPro" id="IPR006058">
    <property type="entry name" value="2Fe2S_fd_BS"/>
</dbReference>
<keyword evidence="2" id="KW-0285">Flavoprotein</keyword>
<keyword evidence="8" id="KW-0411">Iron-sulfur</keyword>
<dbReference type="InterPro" id="IPR012675">
    <property type="entry name" value="Beta-grasp_dom_sf"/>
</dbReference>
<dbReference type="InterPro" id="IPR036010">
    <property type="entry name" value="2Fe-2S_ferredoxin-like_sf"/>
</dbReference>
<dbReference type="EMBL" id="BBYR01000009">
    <property type="protein sequence ID" value="GAP34744.1"/>
    <property type="molecule type" value="Genomic_DNA"/>
</dbReference>
<evidence type="ECO:0000256" key="5">
    <source>
        <dbReference type="ARBA" id="ARBA00022827"/>
    </source>
</evidence>
<evidence type="ECO:0000256" key="6">
    <source>
        <dbReference type="ARBA" id="ARBA00023002"/>
    </source>
</evidence>
<dbReference type="PANTHER" id="PTHR47354">
    <property type="entry name" value="NADH OXIDOREDUCTASE HCR"/>
    <property type="match status" value="1"/>
</dbReference>
<dbReference type="GO" id="GO:0051537">
    <property type="term" value="F:2 iron, 2 sulfur cluster binding"/>
    <property type="evidence" value="ECO:0007669"/>
    <property type="project" value="UniProtKB-KW"/>
</dbReference>
<evidence type="ECO:0000313" key="12">
    <source>
        <dbReference type="EMBL" id="GAP34744.1"/>
    </source>
</evidence>
<dbReference type="Pfam" id="PF00175">
    <property type="entry name" value="NAD_binding_1"/>
    <property type="match status" value="1"/>
</dbReference>
<dbReference type="Pfam" id="PF00111">
    <property type="entry name" value="Fer2"/>
    <property type="match status" value="1"/>
</dbReference>
<evidence type="ECO:0000256" key="7">
    <source>
        <dbReference type="ARBA" id="ARBA00023004"/>
    </source>
</evidence>
<dbReference type="SUPFAM" id="SSF52343">
    <property type="entry name" value="Ferredoxin reductase-like, C-terminal NADP-linked domain"/>
    <property type="match status" value="1"/>
</dbReference>
<evidence type="ECO:0000256" key="3">
    <source>
        <dbReference type="ARBA" id="ARBA00022714"/>
    </source>
</evidence>
<evidence type="ECO:0000259" key="11">
    <source>
        <dbReference type="PROSITE" id="PS51384"/>
    </source>
</evidence>
<keyword evidence="6" id="KW-0560">Oxidoreductase</keyword>
<dbReference type="Gene3D" id="3.10.20.30">
    <property type="match status" value="1"/>
</dbReference>
<dbReference type="Pfam" id="PF00970">
    <property type="entry name" value="FAD_binding_6"/>
    <property type="match status" value="1"/>
</dbReference>
<sequence length="359" mass="38537">MSIHFHPLRVTAVQREAEAVVLSVATDALDPAAREAFRFTPGQYLTLRATVDGEDLRRNYSICSAADEPTLRVGIRSVDGGRFSGWAATRLQPGSVLQALPPEGRFLFEPRPGAARHVLCIAAGSGITPMMAILRALLAQEPASRATLIYGNRGLASTMFRDELGRLKDRHLDRLAIHHVFSREAQDTELLHGRLDADRLGRFLERLVPADGVDEAYVCGPAGLLDEAQRALAAAGLPASRVHVERFGDGLPAQARTHAAAAGDAGQARIALVMDGLARELSFGPGDASILDAGLRHGLELPYACKAGVCSTCRGHVLEGAVRMDRNFALTAEEVAAGEVLCCQAHPLTPRVRISLDRR</sequence>
<keyword evidence="13" id="KW-1185">Reference proteome</keyword>
<dbReference type="CDD" id="cd00207">
    <property type="entry name" value="fer2"/>
    <property type="match status" value="1"/>
</dbReference>
<dbReference type="PROSITE" id="PS51384">
    <property type="entry name" value="FAD_FR"/>
    <property type="match status" value="1"/>
</dbReference>
<comment type="cofactor">
    <cofactor evidence="9">
        <name>[2Fe-2S] cluster</name>
        <dbReference type="ChEBI" id="CHEBI:190135"/>
    </cofactor>
</comment>
<dbReference type="InterPro" id="IPR008333">
    <property type="entry name" value="Cbr1-like_FAD-bd_dom"/>
</dbReference>
<evidence type="ECO:0000313" key="13">
    <source>
        <dbReference type="Proteomes" id="UP000037660"/>
    </source>
</evidence>
<dbReference type="PROSITE" id="PS51085">
    <property type="entry name" value="2FE2S_FER_2"/>
    <property type="match status" value="1"/>
</dbReference>